<dbReference type="GO" id="GO:0003677">
    <property type="term" value="F:DNA binding"/>
    <property type="evidence" value="ECO:0007669"/>
    <property type="project" value="UniProtKB-KW"/>
</dbReference>
<evidence type="ECO:0000256" key="4">
    <source>
        <dbReference type="ARBA" id="ARBA00023125"/>
    </source>
</evidence>
<dbReference type="InterPro" id="IPR022687">
    <property type="entry name" value="HTH_DTXR"/>
</dbReference>
<dbReference type="SUPFAM" id="SSF46785">
    <property type="entry name" value="Winged helix' DNA-binding domain"/>
    <property type="match status" value="1"/>
</dbReference>
<keyword evidence="3" id="KW-0805">Transcription regulation</keyword>
<dbReference type="InterPro" id="IPR036388">
    <property type="entry name" value="WH-like_DNA-bd_sf"/>
</dbReference>
<dbReference type="PANTHER" id="PTHR33238:SF7">
    <property type="entry name" value="IRON-DEPENDENT TRANSCRIPTIONAL REGULATOR"/>
    <property type="match status" value="1"/>
</dbReference>
<dbReference type="InterPro" id="IPR036421">
    <property type="entry name" value="Fe_dep_repressor_sf"/>
</dbReference>
<dbReference type="InterPro" id="IPR007167">
    <property type="entry name" value="Fe-transptr_FeoA-like"/>
</dbReference>
<name>A0A7C4EVZ1_9BACT</name>
<comment type="similarity">
    <text evidence="1">Belongs to the DtxR/MntR family.</text>
</comment>
<dbReference type="Pfam" id="PF04023">
    <property type="entry name" value="FeoA"/>
    <property type="match status" value="1"/>
</dbReference>
<evidence type="ECO:0000313" key="8">
    <source>
        <dbReference type="EMBL" id="HGH61633.1"/>
    </source>
</evidence>
<dbReference type="GO" id="GO:0003700">
    <property type="term" value="F:DNA-binding transcription factor activity"/>
    <property type="evidence" value="ECO:0007669"/>
    <property type="project" value="InterPro"/>
</dbReference>
<comment type="function">
    <text evidence="6">In the presence of manganese, represses expression of mntH and mntS. Up-regulates expression of mntP.</text>
</comment>
<dbReference type="InterPro" id="IPR050536">
    <property type="entry name" value="DtxR_MntR_Metal-Reg"/>
</dbReference>
<evidence type="ECO:0000256" key="3">
    <source>
        <dbReference type="ARBA" id="ARBA00023015"/>
    </source>
</evidence>
<keyword evidence="4" id="KW-0238">DNA-binding</keyword>
<proteinExistence type="inferred from homology"/>
<dbReference type="InterPro" id="IPR036390">
    <property type="entry name" value="WH_DNA-bd_sf"/>
</dbReference>
<dbReference type="Gene3D" id="2.30.30.90">
    <property type="match status" value="1"/>
</dbReference>
<dbReference type="Gene3D" id="1.10.60.10">
    <property type="entry name" value="Iron dependent repressor, metal binding and dimerisation domain"/>
    <property type="match status" value="1"/>
</dbReference>
<dbReference type="EMBL" id="DTGT01000324">
    <property type="protein sequence ID" value="HGH61633.1"/>
    <property type="molecule type" value="Genomic_DNA"/>
</dbReference>
<evidence type="ECO:0000256" key="2">
    <source>
        <dbReference type="ARBA" id="ARBA00022386"/>
    </source>
</evidence>
<evidence type="ECO:0000256" key="6">
    <source>
        <dbReference type="ARBA" id="ARBA00025185"/>
    </source>
</evidence>
<dbReference type="PROSITE" id="PS50944">
    <property type="entry name" value="HTH_DTXR"/>
    <property type="match status" value="1"/>
</dbReference>
<comment type="caution">
    <text evidence="8">The sequence shown here is derived from an EMBL/GenBank/DDBJ whole genome shotgun (WGS) entry which is preliminary data.</text>
</comment>
<protein>
    <recommendedName>
        <fullName evidence="2">Transcriptional regulator MntR</fullName>
    </recommendedName>
</protein>
<dbReference type="AlphaFoldDB" id="A0A7C4EVZ1"/>
<accession>A0A7C4EVZ1</accession>
<dbReference type="InterPro" id="IPR022689">
    <property type="entry name" value="Iron_dep_repressor"/>
</dbReference>
<dbReference type="PANTHER" id="PTHR33238">
    <property type="entry name" value="IRON (METAL) DEPENDENT REPRESSOR, DTXR FAMILY"/>
    <property type="match status" value="1"/>
</dbReference>
<evidence type="ECO:0000256" key="1">
    <source>
        <dbReference type="ARBA" id="ARBA00007871"/>
    </source>
</evidence>
<evidence type="ECO:0000256" key="5">
    <source>
        <dbReference type="ARBA" id="ARBA00023163"/>
    </source>
</evidence>
<dbReference type="Pfam" id="PF02742">
    <property type="entry name" value="Fe_dep_repr_C"/>
    <property type="match status" value="1"/>
</dbReference>
<dbReference type="InterPro" id="IPR001367">
    <property type="entry name" value="Fe_dep_repressor"/>
</dbReference>
<dbReference type="SUPFAM" id="SSF47979">
    <property type="entry name" value="Iron-dependent repressor protein, dimerization domain"/>
    <property type="match status" value="1"/>
</dbReference>
<dbReference type="SMART" id="SM00899">
    <property type="entry name" value="FeoA"/>
    <property type="match status" value="1"/>
</dbReference>
<feature type="domain" description="HTH dtxR-type" evidence="7">
    <location>
        <begin position="10"/>
        <end position="71"/>
    </location>
</feature>
<reference evidence="8" key="1">
    <citation type="journal article" date="2020" name="mSystems">
        <title>Genome- and Community-Level Interaction Insights into Carbon Utilization and Element Cycling Functions of Hydrothermarchaeota in Hydrothermal Sediment.</title>
        <authorList>
            <person name="Zhou Z."/>
            <person name="Liu Y."/>
            <person name="Xu W."/>
            <person name="Pan J."/>
            <person name="Luo Z.H."/>
            <person name="Li M."/>
        </authorList>
    </citation>
    <scope>NUCLEOTIDE SEQUENCE [LARGE SCALE GENOMIC DNA]</scope>
    <source>
        <strain evidence="8">SpSt-769</strain>
    </source>
</reference>
<dbReference type="InterPro" id="IPR038157">
    <property type="entry name" value="FeoA_core_dom"/>
</dbReference>
<dbReference type="Gene3D" id="1.10.10.10">
    <property type="entry name" value="Winged helix-like DNA-binding domain superfamily/Winged helix DNA-binding domain"/>
    <property type="match status" value="1"/>
</dbReference>
<dbReference type="GO" id="GO:0046914">
    <property type="term" value="F:transition metal ion binding"/>
    <property type="evidence" value="ECO:0007669"/>
    <property type="project" value="InterPro"/>
</dbReference>
<gene>
    <name evidence="8" type="ORF">ENV54_10085</name>
</gene>
<keyword evidence="5" id="KW-0804">Transcription</keyword>
<organism evidence="8">
    <name type="scientific">Desulfomonile tiedjei</name>
    <dbReference type="NCBI Taxonomy" id="2358"/>
    <lineage>
        <taxon>Bacteria</taxon>
        <taxon>Pseudomonadati</taxon>
        <taxon>Thermodesulfobacteriota</taxon>
        <taxon>Desulfomonilia</taxon>
        <taxon>Desulfomonilales</taxon>
        <taxon>Desulfomonilaceae</taxon>
        <taxon>Desulfomonile</taxon>
    </lineage>
</organism>
<dbReference type="Pfam" id="PF01325">
    <property type="entry name" value="Fe_dep_repress"/>
    <property type="match status" value="1"/>
</dbReference>
<dbReference type="GO" id="GO:0046983">
    <property type="term" value="F:protein dimerization activity"/>
    <property type="evidence" value="ECO:0007669"/>
    <property type="project" value="InterPro"/>
</dbReference>
<sequence length="249" mass="27928">MEDARPLTPLSSAMEDYLEAIYHLEQEHRIARVRDIAERLNVRMSSVTSALRTLSARGLLKYDPHQFISLTDEGVRQAEDIVRKHRVLKRFLVRVLKIGDPAAEDNACRIEHHLDPEVIDRLVSFLEFMETCPVDQTRWIYGLAQSCDDCAACLETAKRKLATRVQAQEAAIADGMTLAKAPPGSRVIVDRIEGEMVRSELPEGEGIEAGNVVEVEDSDAKLGRLSVNIKGYRLILDQDDASRILVKPI</sequence>
<dbReference type="SMART" id="SM00529">
    <property type="entry name" value="HTH_DTXR"/>
    <property type="match status" value="1"/>
</dbReference>
<evidence type="ECO:0000259" key="7">
    <source>
        <dbReference type="PROSITE" id="PS50944"/>
    </source>
</evidence>